<keyword evidence="4" id="KW-1185">Reference proteome</keyword>
<evidence type="ECO:0000313" key="1">
    <source>
        <dbReference type="EMBL" id="SBT32603.1"/>
    </source>
</evidence>
<dbReference type="Proteomes" id="UP000078555">
    <property type="component" value="Unassembled WGS sequence"/>
</dbReference>
<reference evidence="3 4" key="1">
    <citation type="submission" date="2016-05" db="EMBL/GenBank/DDBJ databases">
        <authorList>
            <person name="Naeem Raeece"/>
        </authorList>
    </citation>
    <scope>NUCLEOTIDE SEQUENCE [LARGE SCALE GENOMIC DNA]</scope>
</reference>
<evidence type="ECO:0000313" key="3">
    <source>
        <dbReference type="Proteomes" id="UP000078550"/>
    </source>
</evidence>
<protein>
    <submittedName>
        <fullName evidence="2">Uncharacterized protein</fullName>
    </submittedName>
</protein>
<accession>A0A1A9AJ71</accession>
<reference evidence="2" key="2">
    <citation type="submission" date="2016-05" db="EMBL/GenBank/DDBJ databases">
        <authorList>
            <person name="Lavstsen T."/>
            <person name="Jespersen J.S."/>
        </authorList>
    </citation>
    <scope>NUCLEOTIDE SEQUENCE [LARGE SCALE GENOMIC DNA]</scope>
</reference>
<name>A0A1A9AJ71_PLAOA</name>
<organism evidence="2 3">
    <name type="scientific">Plasmodium ovale wallikeri</name>
    <dbReference type="NCBI Taxonomy" id="864142"/>
    <lineage>
        <taxon>Eukaryota</taxon>
        <taxon>Sar</taxon>
        <taxon>Alveolata</taxon>
        <taxon>Apicomplexa</taxon>
        <taxon>Aconoidasida</taxon>
        <taxon>Haemosporida</taxon>
        <taxon>Plasmodiidae</taxon>
        <taxon>Plasmodium</taxon>
        <taxon>Plasmodium (Plasmodium)</taxon>
    </lineage>
</organism>
<gene>
    <name evidence="1" type="ORF">POVWA1_012900</name>
    <name evidence="2" type="ORF">POVWA2_071650</name>
</gene>
<evidence type="ECO:0000313" key="4">
    <source>
        <dbReference type="Proteomes" id="UP000078555"/>
    </source>
</evidence>
<dbReference type="EMBL" id="FLRE01001298">
    <property type="protein sequence ID" value="SBT56144.1"/>
    <property type="molecule type" value="Genomic_DNA"/>
</dbReference>
<dbReference type="EMBL" id="FLRD01000041">
    <property type="protein sequence ID" value="SBT32603.1"/>
    <property type="molecule type" value="Genomic_DNA"/>
</dbReference>
<proteinExistence type="predicted"/>
<sequence>MLSFIQFYFSNIFFFFSLKKWSRNYEMRESLSGGLEVWCAKARAFLPEVCDFERGSNEQQGCASHNEAVLG</sequence>
<evidence type="ECO:0000313" key="2">
    <source>
        <dbReference type="EMBL" id="SBT56144.1"/>
    </source>
</evidence>
<dbReference type="AlphaFoldDB" id="A0A1A9AJ71"/>
<dbReference type="Proteomes" id="UP000078550">
    <property type="component" value="Unassembled WGS sequence"/>
</dbReference>